<dbReference type="Proteomes" id="UP001164250">
    <property type="component" value="Chromosome 7"/>
</dbReference>
<protein>
    <submittedName>
        <fullName evidence="1">Uncharacterized protein</fullName>
    </submittedName>
</protein>
<keyword evidence="2" id="KW-1185">Reference proteome</keyword>
<evidence type="ECO:0000313" key="1">
    <source>
        <dbReference type="EMBL" id="KAJ0092344.1"/>
    </source>
</evidence>
<accession>A0ACC1B096</accession>
<dbReference type="EMBL" id="CM047903">
    <property type="protein sequence ID" value="KAJ0092344.1"/>
    <property type="molecule type" value="Genomic_DNA"/>
</dbReference>
<evidence type="ECO:0000313" key="2">
    <source>
        <dbReference type="Proteomes" id="UP001164250"/>
    </source>
</evidence>
<reference evidence="2" key="1">
    <citation type="journal article" date="2023" name="G3 (Bethesda)">
        <title>Genome assembly and association tests identify interacting loci associated with vigor, precocity, and sex in interspecific pistachio rootstocks.</title>
        <authorList>
            <person name="Palmer W."/>
            <person name="Jacygrad E."/>
            <person name="Sagayaradj S."/>
            <person name="Cavanaugh K."/>
            <person name="Han R."/>
            <person name="Bertier L."/>
            <person name="Beede B."/>
            <person name="Kafkas S."/>
            <person name="Golino D."/>
            <person name="Preece J."/>
            <person name="Michelmore R."/>
        </authorList>
    </citation>
    <scope>NUCLEOTIDE SEQUENCE [LARGE SCALE GENOMIC DNA]</scope>
</reference>
<name>A0ACC1B096_9ROSI</name>
<proteinExistence type="predicted"/>
<organism evidence="1 2">
    <name type="scientific">Pistacia atlantica</name>
    <dbReference type="NCBI Taxonomy" id="434234"/>
    <lineage>
        <taxon>Eukaryota</taxon>
        <taxon>Viridiplantae</taxon>
        <taxon>Streptophyta</taxon>
        <taxon>Embryophyta</taxon>
        <taxon>Tracheophyta</taxon>
        <taxon>Spermatophyta</taxon>
        <taxon>Magnoliopsida</taxon>
        <taxon>eudicotyledons</taxon>
        <taxon>Gunneridae</taxon>
        <taxon>Pentapetalae</taxon>
        <taxon>rosids</taxon>
        <taxon>malvids</taxon>
        <taxon>Sapindales</taxon>
        <taxon>Anacardiaceae</taxon>
        <taxon>Pistacia</taxon>
    </lineage>
</organism>
<sequence>MEEEICRLTILEERDEQFNNLPSNIEKGLMSQESRKANEAFVYSNNVQGSEEGGHVLS</sequence>
<comment type="caution">
    <text evidence="1">The sequence shown here is derived from an EMBL/GenBank/DDBJ whole genome shotgun (WGS) entry which is preliminary data.</text>
</comment>
<gene>
    <name evidence="1" type="ORF">Patl1_26147</name>
</gene>